<evidence type="ECO:0000259" key="1">
    <source>
        <dbReference type="Pfam" id="PF00903"/>
    </source>
</evidence>
<dbReference type="AlphaFoldDB" id="A0A7W3IRI7"/>
<dbReference type="EMBL" id="JACGWT010000002">
    <property type="protein sequence ID" value="MBA8793943.1"/>
    <property type="molecule type" value="Genomic_DNA"/>
</dbReference>
<name>A0A7W3IRI7_9ACTN</name>
<dbReference type="InterPro" id="IPR028973">
    <property type="entry name" value="PhnB-like"/>
</dbReference>
<proteinExistence type="predicted"/>
<dbReference type="RefSeq" id="WP_182559481.1">
    <property type="nucleotide sequence ID" value="NZ_JACGWT010000002.1"/>
</dbReference>
<dbReference type="Gene3D" id="3.10.180.10">
    <property type="entry name" value="2,3-Dihydroxybiphenyl 1,2-Dioxygenase, domain 1"/>
    <property type="match status" value="1"/>
</dbReference>
<accession>A0A7W3IRI7</accession>
<organism evidence="2 3">
    <name type="scientific">Microlunatus kandeliicorticis</name>
    <dbReference type="NCBI Taxonomy" id="1759536"/>
    <lineage>
        <taxon>Bacteria</taxon>
        <taxon>Bacillati</taxon>
        <taxon>Actinomycetota</taxon>
        <taxon>Actinomycetes</taxon>
        <taxon>Propionibacteriales</taxon>
        <taxon>Propionibacteriaceae</taxon>
        <taxon>Microlunatus</taxon>
    </lineage>
</organism>
<reference evidence="2 3" key="1">
    <citation type="submission" date="2020-07" db="EMBL/GenBank/DDBJ databases">
        <title>Sequencing the genomes of 1000 actinobacteria strains.</title>
        <authorList>
            <person name="Klenk H.-P."/>
        </authorList>
    </citation>
    <scope>NUCLEOTIDE SEQUENCE [LARGE SCALE GENOMIC DNA]</scope>
    <source>
        <strain evidence="2 3">DSM 100723</strain>
    </source>
</reference>
<keyword evidence="3" id="KW-1185">Reference proteome</keyword>
<dbReference type="PANTHER" id="PTHR33990">
    <property type="entry name" value="PROTEIN YJDN-RELATED"/>
    <property type="match status" value="1"/>
</dbReference>
<evidence type="ECO:0000313" key="3">
    <source>
        <dbReference type="Proteomes" id="UP000523079"/>
    </source>
</evidence>
<dbReference type="Proteomes" id="UP000523079">
    <property type="component" value="Unassembled WGS sequence"/>
</dbReference>
<dbReference type="Pfam" id="PF00903">
    <property type="entry name" value="Glyoxalase"/>
    <property type="match status" value="1"/>
</dbReference>
<dbReference type="InterPro" id="IPR004360">
    <property type="entry name" value="Glyas_Fos-R_dOase_dom"/>
</dbReference>
<comment type="caution">
    <text evidence="2">The sequence shown here is derived from an EMBL/GenBank/DDBJ whole genome shotgun (WGS) entry which is preliminary data.</text>
</comment>
<dbReference type="PANTHER" id="PTHR33990:SF1">
    <property type="entry name" value="PROTEIN YJDN"/>
    <property type="match status" value="1"/>
</dbReference>
<dbReference type="SUPFAM" id="SSF54593">
    <property type="entry name" value="Glyoxalase/Bleomycin resistance protein/Dihydroxybiphenyl dioxygenase"/>
    <property type="match status" value="1"/>
</dbReference>
<sequence>MPGPTPYLQLPGTAREALTFYRDVFGGELALFTYAQFNREDGPAEAIAHGELRGPVAVSASDAAGDEPTVRVEGVLFALLGTADPATLQTWFDRLCEGGTDVDPLQQRPWGAHDGQVTDRYGLRWLVGYED</sequence>
<evidence type="ECO:0000313" key="2">
    <source>
        <dbReference type="EMBL" id="MBA8793943.1"/>
    </source>
</evidence>
<dbReference type="CDD" id="cd06588">
    <property type="entry name" value="PhnB_like"/>
    <property type="match status" value="1"/>
</dbReference>
<feature type="domain" description="Glyoxalase/fosfomycin resistance/dioxygenase" evidence="1">
    <location>
        <begin position="14"/>
        <end position="125"/>
    </location>
</feature>
<protein>
    <submittedName>
        <fullName evidence="2">PhnB protein</fullName>
    </submittedName>
</protein>
<gene>
    <name evidence="2" type="ORF">FHX74_001548</name>
</gene>
<dbReference type="InterPro" id="IPR029068">
    <property type="entry name" value="Glyas_Bleomycin-R_OHBP_Dase"/>
</dbReference>